<accession>A0A9N9GN11</accession>
<organism evidence="1 2">
    <name type="scientific">Racocetra fulgida</name>
    <dbReference type="NCBI Taxonomy" id="60492"/>
    <lineage>
        <taxon>Eukaryota</taxon>
        <taxon>Fungi</taxon>
        <taxon>Fungi incertae sedis</taxon>
        <taxon>Mucoromycota</taxon>
        <taxon>Glomeromycotina</taxon>
        <taxon>Glomeromycetes</taxon>
        <taxon>Diversisporales</taxon>
        <taxon>Gigasporaceae</taxon>
        <taxon>Racocetra</taxon>
    </lineage>
</organism>
<comment type="caution">
    <text evidence="1">The sequence shown here is derived from an EMBL/GenBank/DDBJ whole genome shotgun (WGS) entry which is preliminary data.</text>
</comment>
<name>A0A9N9GN11_9GLOM</name>
<evidence type="ECO:0000313" key="2">
    <source>
        <dbReference type="Proteomes" id="UP000789396"/>
    </source>
</evidence>
<dbReference type="OrthoDB" id="2445162at2759"/>
<keyword evidence="2" id="KW-1185">Reference proteome</keyword>
<feature type="non-terminal residue" evidence="1">
    <location>
        <position position="1"/>
    </location>
</feature>
<gene>
    <name evidence="1" type="ORF">RFULGI_LOCUS7077</name>
</gene>
<evidence type="ECO:0000313" key="1">
    <source>
        <dbReference type="EMBL" id="CAG8613538.1"/>
    </source>
</evidence>
<proteinExistence type="predicted"/>
<sequence>MFSIHDFVPYVFNLEDSVVMLPSKTGGNISIEPKISDLGLAKIILDTNPEELNERQLKINDAFLKADEIISTLSTTSLQYRDLRYTSKAI</sequence>
<dbReference type="EMBL" id="CAJVPZ010009834">
    <property type="protein sequence ID" value="CAG8613538.1"/>
    <property type="molecule type" value="Genomic_DNA"/>
</dbReference>
<protein>
    <submittedName>
        <fullName evidence="1">15130_t:CDS:1</fullName>
    </submittedName>
</protein>
<feature type="non-terminal residue" evidence="1">
    <location>
        <position position="90"/>
    </location>
</feature>
<dbReference type="AlphaFoldDB" id="A0A9N9GN11"/>
<reference evidence="1" key="1">
    <citation type="submission" date="2021-06" db="EMBL/GenBank/DDBJ databases">
        <authorList>
            <person name="Kallberg Y."/>
            <person name="Tangrot J."/>
            <person name="Rosling A."/>
        </authorList>
    </citation>
    <scope>NUCLEOTIDE SEQUENCE</scope>
    <source>
        <strain evidence="1">IN212</strain>
    </source>
</reference>
<dbReference type="Proteomes" id="UP000789396">
    <property type="component" value="Unassembled WGS sequence"/>
</dbReference>